<name>A0ABW9MD71_9FIRM</name>
<keyword evidence="3" id="KW-1185">Reference proteome</keyword>
<keyword evidence="1" id="KW-0812">Transmembrane</keyword>
<keyword evidence="1" id="KW-1133">Transmembrane helix</keyword>
<proteinExistence type="predicted"/>
<feature type="transmembrane region" description="Helical" evidence="1">
    <location>
        <begin position="12"/>
        <end position="37"/>
    </location>
</feature>
<comment type="caution">
    <text evidence="2">The sequence shown here is derived from an EMBL/GenBank/DDBJ whole genome shotgun (WGS) entry which is preliminary data.</text>
</comment>
<dbReference type="EMBL" id="JBGMEF010000009">
    <property type="protein sequence ID" value="MFO3666501.1"/>
    <property type="molecule type" value="Genomic_DNA"/>
</dbReference>
<reference evidence="2 3" key="1">
    <citation type="journal article" date="2025" name="Anaerobe">
        <title>Description of Anaerococcus kampingiae sp. nov., Anaerococcus groningensis sp. nov., Anaerococcus martiniensis sp. nov., and Anaerococcus cruorum sp. nov., isolated from human clinical specimens.</title>
        <authorList>
            <person name="Boiten K.E."/>
            <person name="Meijer J."/>
            <person name="van Wezel E.M."/>
            <person name="Veloo A.C.M."/>
        </authorList>
    </citation>
    <scope>NUCLEOTIDE SEQUENCE [LARGE SCALE GENOMIC DNA]</scope>
    <source>
        <strain evidence="2 3">ENR0874</strain>
    </source>
</reference>
<evidence type="ECO:0008006" key="4">
    <source>
        <dbReference type="Google" id="ProtNLM"/>
    </source>
</evidence>
<evidence type="ECO:0000256" key="1">
    <source>
        <dbReference type="SAM" id="Phobius"/>
    </source>
</evidence>
<keyword evidence="1" id="KW-0472">Membrane</keyword>
<evidence type="ECO:0000313" key="3">
    <source>
        <dbReference type="Proteomes" id="UP001637994"/>
    </source>
</evidence>
<dbReference type="Proteomes" id="UP001637994">
    <property type="component" value="Unassembled WGS sequence"/>
</dbReference>
<protein>
    <recommendedName>
        <fullName evidence="4">DUF2178 domain-containing protein</fullName>
    </recommendedName>
</protein>
<sequence>MNLIKFIESHQMFGIGLLWLFLVTSLVCTLIMIVTLIKKGDERKGYVVRKSGLTALVVGIIFLILNIIWNIFFEQNSSIGFEDNPIIYVGIISIAFNISYLINMRKYR</sequence>
<feature type="transmembrane region" description="Helical" evidence="1">
    <location>
        <begin position="85"/>
        <end position="102"/>
    </location>
</feature>
<dbReference type="RefSeq" id="WP_316258366.1">
    <property type="nucleotide sequence ID" value="NZ_JBGMEF010000009.1"/>
</dbReference>
<accession>A0ABW9MD71</accession>
<feature type="transmembrane region" description="Helical" evidence="1">
    <location>
        <begin position="53"/>
        <end position="73"/>
    </location>
</feature>
<organism evidence="2 3">
    <name type="scientific">Anaerococcus kampingae</name>
    <dbReference type="NCBI Taxonomy" id="3115614"/>
    <lineage>
        <taxon>Bacteria</taxon>
        <taxon>Bacillati</taxon>
        <taxon>Bacillota</taxon>
        <taxon>Tissierellia</taxon>
        <taxon>Tissierellales</taxon>
        <taxon>Peptoniphilaceae</taxon>
        <taxon>Anaerococcus</taxon>
    </lineage>
</organism>
<evidence type="ECO:0000313" key="2">
    <source>
        <dbReference type="EMBL" id="MFO3666501.1"/>
    </source>
</evidence>
<gene>
    <name evidence="2" type="ORF">ACCQ42_01760</name>
</gene>